<reference evidence="1 2" key="1">
    <citation type="submission" date="2024-01" db="EMBL/GenBank/DDBJ databases">
        <title>The genomes of 5 underutilized Papilionoideae crops provide insights into root nodulation and disease resistanc.</title>
        <authorList>
            <person name="Jiang F."/>
        </authorList>
    </citation>
    <scope>NUCLEOTIDE SEQUENCE [LARGE SCALE GENOMIC DNA]</scope>
    <source>
        <strain evidence="1">LVBAO_FW01</strain>
        <tissue evidence="1">Leaves</tissue>
    </source>
</reference>
<dbReference type="PANTHER" id="PTHR22601">
    <property type="entry name" value="ISP4 LIKE PROTEIN"/>
    <property type="match status" value="1"/>
</dbReference>
<accession>A0AAN9QHC8</accession>
<keyword evidence="2" id="KW-1185">Reference proteome</keyword>
<dbReference type="AlphaFoldDB" id="A0AAN9QHC8"/>
<name>A0AAN9QHC8_CANGL</name>
<evidence type="ECO:0000313" key="2">
    <source>
        <dbReference type="Proteomes" id="UP001367508"/>
    </source>
</evidence>
<sequence>MGTGYILMQWLRSPFGPKLCYAIKTTMIVEVFYHNDILQVVVYLLALLNWDAWVGIFRKFLVDSLYKWWPTDLVQESLFRAFIKMKRGNFQAALFFVGRCSKLCFWLLIPSNFSMKEFALYVRRAELHIVWDWEEATRHRSDYYT</sequence>
<protein>
    <submittedName>
        <fullName evidence="1">Uncharacterized protein</fullName>
    </submittedName>
</protein>
<evidence type="ECO:0000313" key="1">
    <source>
        <dbReference type="EMBL" id="KAK7337565.1"/>
    </source>
</evidence>
<dbReference type="Proteomes" id="UP001367508">
    <property type="component" value="Unassembled WGS sequence"/>
</dbReference>
<organism evidence="1 2">
    <name type="scientific">Canavalia gladiata</name>
    <name type="common">Sword bean</name>
    <name type="synonym">Dolichos gladiatus</name>
    <dbReference type="NCBI Taxonomy" id="3824"/>
    <lineage>
        <taxon>Eukaryota</taxon>
        <taxon>Viridiplantae</taxon>
        <taxon>Streptophyta</taxon>
        <taxon>Embryophyta</taxon>
        <taxon>Tracheophyta</taxon>
        <taxon>Spermatophyta</taxon>
        <taxon>Magnoliopsida</taxon>
        <taxon>eudicotyledons</taxon>
        <taxon>Gunneridae</taxon>
        <taxon>Pentapetalae</taxon>
        <taxon>rosids</taxon>
        <taxon>fabids</taxon>
        <taxon>Fabales</taxon>
        <taxon>Fabaceae</taxon>
        <taxon>Papilionoideae</taxon>
        <taxon>50 kb inversion clade</taxon>
        <taxon>NPAAA clade</taxon>
        <taxon>indigoferoid/millettioid clade</taxon>
        <taxon>Phaseoleae</taxon>
        <taxon>Canavalia</taxon>
    </lineage>
</organism>
<gene>
    <name evidence="1" type="ORF">VNO77_18146</name>
</gene>
<dbReference type="InterPro" id="IPR004648">
    <property type="entry name" value="Oligpept_transpt"/>
</dbReference>
<dbReference type="GO" id="GO:0055085">
    <property type="term" value="P:transmembrane transport"/>
    <property type="evidence" value="ECO:0007669"/>
    <property type="project" value="InterPro"/>
</dbReference>
<dbReference type="EMBL" id="JAYMYQ010000004">
    <property type="protein sequence ID" value="KAK7337565.1"/>
    <property type="molecule type" value="Genomic_DNA"/>
</dbReference>
<proteinExistence type="predicted"/>
<comment type="caution">
    <text evidence="1">The sequence shown here is derived from an EMBL/GenBank/DDBJ whole genome shotgun (WGS) entry which is preliminary data.</text>
</comment>